<evidence type="ECO:0000259" key="3">
    <source>
        <dbReference type="Pfam" id="PF00881"/>
    </source>
</evidence>
<keyword evidence="2" id="KW-0732">Signal</keyword>
<dbReference type="Pfam" id="PF00881">
    <property type="entry name" value="Nitroreductase"/>
    <property type="match status" value="1"/>
</dbReference>
<feature type="region of interest" description="Disordered" evidence="1">
    <location>
        <begin position="27"/>
        <end position="48"/>
    </location>
</feature>
<dbReference type="SUPFAM" id="SSF55469">
    <property type="entry name" value="FMN-dependent nitroreductase-like"/>
    <property type="match status" value="1"/>
</dbReference>
<reference evidence="4 5" key="1">
    <citation type="submission" date="2019-09" db="EMBL/GenBank/DDBJ databases">
        <title>In-depth cultivation of the pig gut microbiome towards novel bacterial diversity and tailored functional studies.</title>
        <authorList>
            <person name="Wylensek D."/>
            <person name="Hitch T.C.A."/>
            <person name="Clavel T."/>
        </authorList>
    </citation>
    <scope>NUCLEOTIDE SEQUENCE [LARGE SCALE GENOMIC DNA]</scope>
    <source>
        <strain evidence="4 5">PG-178-WT-4</strain>
    </source>
</reference>
<dbReference type="PANTHER" id="PTHR43745:SF2">
    <property type="entry name" value="NITROREDUCTASE MJ1384-RELATED"/>
    <property type="match status" value="1"/>
</dbReference>
<dbReference type="InterPro" id="IPR000415">
    <property type="entry name" value="Nitroreductase-like"/>
</dbReference>
<organism evidence="4 5">
    <name type="scientific">Desulfovibrio porci</name>
    <dbReference type="NCBI Taxonomy" id="2605782"/>
    <lineage>
        <taxon>Bacteria</taxon>
        <taxon>Pseudomonadati</taxon>
        <taxon>Thermodesulfobacteriota</taxon>
        <taxon>Desulfovibrionia</taxon>
        <taxon>Desulfovibrionales</taxon>
        <taxon>Desulfovibrionaceae</taxon>
        <taxon>Desulfovibrio</taxon>
    </lineage>
</organism>
<keyword evidence="5" id="KW-1185">Reference proteome</keyword>
<dbReference type="Gene3D" id="3.40.109.10">
    <property type="entry name" value="NADH Oxidase"/>
    <property type="match status" value="1"/>
</dbReference>
<evidence type="ECO:0000313" key="5">
    <source>
        <dbReference type="Proteomes" id="UP000477488"/>
    </source>
</evidence>
<dbReference type="EMBL" id="VUMH01000011">
    <property type="protein sequence ID" value="MSS28489.1"/>
    <property type="molecule type" value="Genomic_DNA"/>
</dbReference>
<dbReference type="InterPro" id="IPR052544">
    <property type="entry name" value="Bacteriocin_Proc_Enz"/>
</dbReference>
<sequence length="207" mass="21769">MSIRRILMSLSTGLAVLALSLTPAGPARSAGSAADGTRMDLPAPDKKGGMPLMQALAERRSTKSGYTGAPLSAQELSNLLWATWGMNRPDGRRTAPSAMNRQEVAVYAVLENGVWRYDAAGHALIRVLDGDHRRAAGGGSLVLLYAAPEDRWSGMHVGSLYQNAGLYCASAGLGNYVHASGVSALDGKLPLPDGWRVLIAQTVGLTK</sequence>
<evidence type="ECO:0000256" key="2">
    <source>
        <dbReference type="SAM" id="SignalP"/>
    </source>
</evidence>
<dbReference type="InterPro" id="IPR029479">
    <property type="entry name" value="Nitroreductase"/>
</dbReference>
<dbReference type="RefSeq" id="WP_154511934.1">
    <property type="nucleotide sequence ID" value="NZ_VUMH01000011.1"/>
</dbReference>
<dbReference type="GO" id="GO:0016491">
    <property type="term" value="F:oxidoreductase activity"/>
    <property type="evidence" value="ECO:0007669"/>
    <property type="project" value="InterPro"/>
</dbReference>
<accession>A0A6L5XNF1</accession>
<protein>
    <submittedName>
        <fullName evidence="4">SagB/ThcOx family dehydrogenase</fullName>
    </submittedName>
</protein>
<feature type="chain" id="PRO_5026717472" evidence="2">
    <location>
        <begin position="30"/>
        <end position="207"/>
    </location>
</feature>
<dbReference type="Proteomes" id="UP000477488">
    <property type="component" value="Unassembled WGS sequence"/>
</dbReference>
<evidence type="ECO:0000313" key="4">
    <source>
        <dbReference type="EMBL" id="MSS28489.1"/>
    </source>
</evidence>
<name>A0A6L5XNF1_9BACT</name>
<evidence type="ECO:0000256" key="1">
    <source>
        <dbReference type="SAM" id="MobiDB-lite"/>
    </source>
</evidence>
<gene>
    <name evidence="4" type="ORF">FYJ44_10695</name>
</gene>
<feature type="signal peptide" evidence="2">
    <location>
        <begin position="1"/>
        <end position="29"/>
    </location>
</feature>
<dbReference type="AlphaFoldDB" id="A0A6L5XNF1"/>
<proteinExistence type="predicted"/>
<feature type="domain" description="Nitroreductase" evidence="3">
    <location>
        <begin position="57"/>
        <end position="130"/>
    </location>
</feature>
<comment type="caution">
    <text evidence="4">The sequence shown here is derived from an EMBL/GenBank/DDBJ whole genome shotgun (WGS) entry which is preliminary data.</text>
</comment>
<dbReference type="PANTHER" id="PTHR43745">
    <property type="entry name" value="NITROREDUCTASE MJ1384-RELATED"/>
    <property type="match status" value="1"/>
</dbReference>